<evidence type="ECO:0000256" key="4">
    <source>
        <dbReference type="ARBA" id="ARBA00022737"/>
    </source>
</evidence>
<dbReference type="EMBL" id="JAERUA010000001">
    <property type="protein sequence ID" value="KAI1904963.1"/>
    <property type="molecule type" value="Genomic_DNA"/>
</dbReference>
<dbReference type="InterPro" id="IPR051666">
    <property type="entry name" value="SP_Capacitation_Regulator"/>
</dbReference>
<dbReference type="InterPro" id="IPR013806">
    <property type="entry name" value="Kringle-like"/>
</dbReference>
<dbReference type="SUPFAM" id="SSF57440">
    <property type="entry name" value="Kringle-like"/>
    <property type="match status" value="2"/>
</dbReference>
<feature type="domain" description="Fibronectin type-II" evidence="8">
    <location>
        <begin position="87"/>
        <end position="137"/>
    </location>
</feature>
<evidence type="ECO:0000256" key="2">
    <source>
        <dbReference type="ARBA" id="ARBA00010011"/>
    </source>
</evidence>
<dbReference type="CDD" id="cd00062">
    <property type="entry name" value="FN2"/>
    <property type="match status" value="2"/>
</dbReference>
<evidence type="ECO:0000259" key="8">
    <source>
        <dbReference type="PROSITE" id="PS51092"/>
    </source>
</evidence>
<dbReference type="Pfam" id="PF00040">
    <property type="entry name" value="fn2"/>
    <property type="match status" value="2"/>
</dbReference>
<keyword evidence="3" id="KW-0964">Secreted</keyword>
<feature type="disulfide bond" evidence="6">
    <location>
        <begin position="50"/>
        <end position="77"/>
    </location>
</feature>
<feature type="signal peptide" evidence="7">
    <location>
        <begin position="1"/>
        <end position="16"/>
    </location>
</feature>
<dbReference type="Gene3D" id="2.10.10.10">
    <property type="entry name" value="Fibronectin, type II, collagen-binding"/>
    <property type="match status" value="2"/>
</dbReference>
<keyword evidence="5 6" id="KW-1015">Disulfide bond</keyword>
<dbReference type="OrthoDB" id="8892021at2759"/>
<accession>A0A8T3E7A5</accession>
<dbReference type="FunFam" id="2.10.10.10:FF:000003">
    <property type="entry name" value="binder of sperm protein homolog 1"/>
    <property type="match status" value="1"/>
</dbReference>
<keyword evidence="10" id="KW-1185">Reference proteome</keyword>
<evidence type="ECO:0000313" key="9">
    <source>
        <dbReference type="EMBL" id="KAI1904963.1"/>
    </source>
</evidence>
<evidence type="ECO:0000256" key="1">
    <source>
        <dbReference type="ARBA" id="ARBA00004613"/>
    </source>
</evidence>
<sequence length="149" mass="16523">MLSVLLLALVLPVIHGQVSGTWLTKAVEDDIAPEYCVFPFKYQDRLYYSCTRVNAGKHRPWCAITSDYDTDKLWGYCLGDGGASFLMGDSPCVFPFIYGGKEYSHCITTNHYPGAPWCATTSNYDSDPDHAWAYCPTSGVRVSAIKSSK</sequence>
<dbReference type="GO" id="GO:0008201">
    <property type="term" value="F:heparin binding"/>
    <property type="evidence" value="ECO:0007669"/>
    <property type="project" value="TreeGrafter"/>
</dbReference>
<dbReference type="SMART" id="SM00059">
    <property type="entry name" value="FN2"/>
    <property type="match status" value="2"/>
</dbReference>
<dbReference type="PANTHER" id="PTHR22918:SF1">
    <property type="entry name" value="FIBRONECTIN TYPE-II DOMAIN-CONTAINING PROTEIN"/>
    <property type="match status" value="1"/>
</dbReference>
<evidence type="ECO:0000313" key="10">
    <source>
        <dbReference type="Proteomes" id="UP000829720"/>
    </source>
</evidence>
<protein>
    <recommendedName>
        <fullName evidence="8">Fibronectin type-II domain-containing protein</fullName>
    </recommendedName>
</protein>
<proteinExistence type="inferred from homology"/>
<evidence type="ECO:0000256" key="6">
    <source>
        <dbReference type="PROSITE-ProRule" id="PRU00479"/>
    </source>
</evidence>
<feature type="domain" description="Fibronectin type-II" evidence="8">
    <location>
        <begin position="31"/>
        <end position="79"/>
    </location>
</feature>
<evidence type="ECO:0000256" key="7">
    <source>
        <dbReference type="SAM" id="SignalP"/>
    </source>
</evidence>
<dbReference type="AlphaFoldDB" id="A0A8T3E7A5"/>
<dbReference type="InterPro" id="IPR000562">
    <property type="entry name" value="FN_type2_dom"/>
</dbReference>
<name>A0A8T3E7A5_9TELE</name>
<dbReference type="GO" id="GO:0005576">
    <property type="term" value="C:extracellular region"/>
    <property type="evidence" value="ECO:0007669"/>
    <property type="project" value="UniProtKB-SubCell"/>
</dbReference>
<dbReference type="Proteomes" id="UP000829720">
    <property type="component" value="Unassembled WGS sequence"/>
</dbReference>
<reference evidence="9" key="1">
    <citation type="submission" date="2021-01" db="EMBL/GenBank/DDBJ databases">
        <authorList>
            <person name="Zahm M."/>
            <person name="Roques C."/>
            <person name="Cabau C."/>
            <person name="Klopp C."/>
            <person name="Donnadieu C."/>
            <person name="Jouanno E."/>
            <person name="Lampietro C."/>
            <person name="Louis A."/>
            <person name="Herpin A."/>
            <person name="Echchiki A."/>
            <person name="Berthelot C."/>
            <person name="Parey E."/>
            <person name="Roest-Crollius H."/>
            <person name="Braasch I."/>
            <person name="Postlethwait J."/>
            <person name="Bobe J."/>
            <person name="Montfort J."/>
            <person name="Bouchez O."/>
            <person name="Begum T."/>
            <person name="Mejri S."/>
            <person name="Adams A."/>
            <person name="Chen W.-J."/>
            <person name="Guiguen Y."/>
        </authorList>
    </citation>
    <scope>NUCLEOTIDE SEQUENCE</scope>
    <source>
        <tissue evidence="9">Blood</tissue>
    </source>
</reference>
<keyword evidence="7" id="KW-0732">Signal</keyword>
<dbReference type="PROSITE" id="PS00023">
    <property type="entry name" value="FN2_1"/>
    <property type="match status" value="1"/>
</dbReference>
<comment type="similarity">
    <text evidence="2">Belongs to the seminal plasma protein family.</text>
</comment>
<evidence type="ECO:0000256" key="5">
    <source>
        <dbReference type="ARBA" id="ARBA00023157"/>
    </source>
</evidence>
<gene>
    <name evidence="9" type="ORF">AGOR_G00011080</name>
</gene>
<evidence type="ECO:0000256" key="3">
    <source>
        <dbReference type="ARBA" id="ARBA00022525"/>
    </source>
</evidence>
<dbReference type="PROSITE" id="PS51092">
    <property type="entry name" value="FN2_2"/>
    <property type="match status" value="2"/>
</dbReference>
<feature type="disulfide bond" evidence="6">
    <location>
        <begin position="92"/>
        <end position="118"/>
    </location>
</feature>
<dbReference type="GO" id="GO:0009986">
    <property type="term" value="C:cell surface"/>
    <property type="evidence" value="ECO:0007669"/>
    <property type="project" value="TreeGrafter"/>
</dbReference>
<dbReference type="PANTHER" id="PTHR22918">
    <property type="entry name" value="SEMINAL PLASMA PROTEIN"/>
    <property type="match status" value="1"/>
</dbReference>
<keyword evidence="4" id="KW-0677">Repeat</keyword>
<comment type="caution">
    <text evidence="9">The sequence shown here is derived from an EMBL/GenBank/DDBJ whole genome shotgun (WGS) entry which is preliminary data.</text>
</comment>
<comment type="subcellular location">
    <subcellularLocation>
        <location evidence="1">Secreted</location>
    </subcellularLocation>
</comment>
<organism evidence="9 10">
    <name type="scientific">Albula goreensis</name>
    <dbReference type="NCBI Taxonomy" id="1534307"/>
    <lineage>
        <taxon>Eukaryota</taxon>
        <taxon>Metazoa</taxon>
        <taxon>Chordata</taxon>
        <taxon>Craniata</taxon>
        <taxon>Vertebrata</taxon>
        <taxon>Euteleostomi</taxon>
        <taxon>Actinopterygii</taxon>
        <taxon>Neopterygii</taxon>
        <taxon>Teleostei</taxon>
        <taxon>Albuliformes</taxon>
        <taxon>Albulidae</taxon>
        <taxon>Albula</taxon>
    </lineage>
</organism>
<dbReference type="InterPro" id="IPR036943">
    <property type="entry name" value="FN_type2_sf"/>
</dbReference>
<feature type="chain" id="PRO_5035817100" description="Fibronectin type-II domain-containing protein" evidence="7">
    <location>
        <begin position="17"/>
        <end position="149"/>
    </location>
</feature>
<dbReference type="PRINTS" id="PR00013">
    <property type="entry name" value="FNTYPEII"/>
</dbReference>
<feature type="disulfide bond" evidence="6">
    <location>
        <begin position="36"/>
        <end position="62"/>
    </location>
</feature>
<comment type="caution">
    <text evidence="6">Lacks conserved residue(s) required for the propagation of feature annotation.</text>
</comment>